<evidence type="ECO:0000313" key="1">
    <source>
        <dbReference type="EMBL" id="OIQ68005.1"/>
    </source>
</evidence>
<reference evidence="1" key="1">
    <citation type="submission" date="2016-10" db="EMBL/GenBank/DDBJ databases">
        <title>Sequence of Gallionella enrichment culture.</title>
        <authorList>
            <person name="Poehlein A."/>
            <person name="Muehling M."/>
            <person name="Daniel R."/>
        </authorList>
    </citation>
    <scope>NUCLEOTIDE SEQUENCE</scope>
</reference>
<gene>
    <name evidence="1" type="ORF">GALL_504070</name>
</gene>
<sequence length="94" mass="9968">MCVYVNVIGIKGDMPGTHCEGRWIYAVRAVGCGLRVDDGHGYMGGGWKAALGACVCNAARHELSGLLKLYPRAPIIDWNRCGTNAVLATCGFAP</sequence>
<proteinExistence type="predicted"/>
<accession>A0A1J5PWL4</accession>
<dbReference type="AlphaFoldDB" id="A0A1J5PWL4"/>
<dbReference type="EMBL" id="MLJW01005562">
    <property type="protein sequence ID" value="OIQ68005.1"/>
    <property type="molecule type" value="Genomic_DNA"/>
</dbReference>
<organism evidence="1">
    <name type="scientific">mine drainage metagenome</name>
    <dbReference type="NCBI Taxonomy" id="410659"/>
    <lineage>
        <taxon>unclassified sequences</taxon>
        <taxon>metagenomes</taxon>
        <taxon>ecological metagenomes</taxon>
    </lineage>
</organism>
<name>A0A1J5PWL4_9ZZZZ</name>
<comment type="caution">
    <text evidence="1">The sequence shown here is derived from an EMBL/GenBank/DDBJ whole genome shotgun (WGS) entry which is preliminary data.</text>
</comment>
<protein>
    <submittedName>
        <fullName evidence="1">Uncharacterized protein</fullName>
    </submittedName>
</protein>